<accession>A0A0J7JVT7</accession>
<organism evidence="1 2">
    <name type="scientific">Lasius niger</name>
    <name type="common">Black garden ant</name>
    <dbReference type="NCBI Taxonomy" id="67767"/>
    <lineage>
        <taxon>Eukaryota</taxon>
        <taxon>Metazoa</taxon>
        <taxon>Ecdysozoa</taxon>
        <taxon>Arthropoda</taxon>
        <taxon>Hexapoda</taxon>
        <taxon>Insecta</taxon>
        <taxon>Pterygota</taxon>
        <taxon>Neoptera</taxon>
        <taxon>Endopterygota</taxon>
        <taxon>Hymenoptera</taxon>
        <taxon>Apocrita</taxon>
        <taxon>Aculeata</taxon>
        <taxon>Formicoidea</taxon>
        <taxon>Formicidae</taxon>
        <taxon>Formicinae</taxon>
        <taxon>Lasius</taxon>
        <taxon>Lasius</taxon>
    </lineage>
</organism>
<comment type="caution">
    <text evidence="1">The sequence shown here is derived from an EMBL/GenBank/DDBJ whole genome shotgun (WGS) entry which is preliminary data.</text>
</comment>
<gene>
    <name evidence="1" type="ORF">RF55_23240</name>
</gene>
<feature type="non-terminal residue" evidence="1">
    <location>
        <position position="8"/>
    </location>
</feature>
<protein>
    <submittedName>
        <fullName evidence="1">Uncharacterized protein</fullName>
    </submittedName>
</protein>
<dbReference type="EMBL" id="LBMM01026053">
    <property type="protein sequence ID" value="KMQ82358.1"/>
    <property type="molecule type" value="Genomic_DNA"/>
</dbReference>
<evidence type="ECO:0000313" key="2">
    <source>
        <dbReference type="Proteomes" id="UP000036403"/>
    </source>
</evidence>
<evidence type="ECO:0000313" key="1">
    <source>
        <dbReference type="EMBL" id="KMQ82358.1"/>
    </source>
</evidence>
<sequence length="8" mass="1065">MGWEEDWL</sequence>
<keyword evidence="2" id="KW-1185">Reference proteome</keyword>
<name>A0A0J7JVT7_LASNI</name>
<reference evidence="1 2" key="1">
    <citation type="submission" date="2015-04" db="EMBL/GenBank/DDBJ databases">
        <title>Lasius niger genome sequencing.</title>
        <authorList>
            <person name="Konorov E.A."/>
            <person name="Nikitin M.A."/>
            <person name="Kirill M.V."/>
            <person name="Chang P."/>
        </authorList>
    </citation>
    <scope>NUCLEOTIDE SEQUENCE [LARGE SCALE GENOMIC DNA]</scope>
    <source>
        <tissue evidence="1">Whole</tissue>
    </source>
</reference>
<dbReference type="Proteomes" id="UP000036403">
    <property type="component" value="Unassembled WGS sequence"/>
</dbReference>
<proteinExistence type="predicted"/>